<evidence type="ECO:0000313" key="3">
    <source>
        <dbReference type="Proteomes" id="UP000023152"/>
    </source>
</evidence>
<dbReference type="Proteomes" id="UP000023152">
    <property type="component" value="Unassembled WGS sequence"/>
</dbReference>
<feature type="non-terminal residue" evidence="2">
    <location>
        <position position="241"/>
    </location>
</feature>
<protein>
    <submittedName>
        <fullName evidence="2">Uncharacterized protein</fullName>
    </submittedName>
</protein>
<accession>X6MQP3</accession>
<dbReference type="Gene3D" id="1.10.220.10">
    <property type="entry name" value="Annexin"/>
    <property type="match status" value="1"/>
</dbReference>
<evidence type="ECO:0000256" key="1">
    <source>
        <dbReference type="SAM" id="MobiDB-lite"/>
    </source>
</evidence>
<gene>
    <name evidence="2" type="ORF">RFI_21403</name>
</gene>
<name>X6MQP3_RETFI</name>
<dbReference type="InterPro" id="IPR037104">
    <property type="entry name" value="Annexin_sf"/>
</dbReference>
<dbReference type="AlphaFoldDB" id="X6MQP3"/>
<proteinExistence type="predicted"/>
<feature type="compositionally biased region" description="Polar residues" evidence="1">
    <location>
        <begin position="77"/>
        <end position="107"/>
    </location>
</feature>
<dbReference type="GO" id="GO:0005509">
    <property type="term" value="F:calcium ion binding"/>
    <property type="evidence" value="ECO:0007669"/>
    <property type="project" value="InterPro"/>
</dbReference>
<dbReference type="GO" id="GO:0005544">
    <property type="term" value="F:calcium-dependent phospholipid binding"/>
    <property type="evidence" value="ECO:0007669"/>
    <property type="project" value="InterPro"/>
</dbReference>
<keyword evidence="3" id="KW-1185">Reference proteome</keyword>
<feature type="region of interest" description="Disordered" evidence="1">
    <location>
        <begin position="67"/>
        <end position="125"/>
    </location>
</feature>
<evidence type="ECO:0000313" key="2">
    <source>
        <dbReference type="EMBL" id="ETO15961.1"/>
    </source>
</evidence>
<dbReference type="SUPFAM" id="SSF47874">
    <property type="entry name" value="Annexin"/>
    <property type="match status" value="1"/>
</dbReference>
<sequence length="241" mass="26110">MKGIKYKVDALSRVLVLRSEMDMIEVQQDFDKNLQFTNNKTLLQSLTDGLTGSFLSACLRLTGLHAATKESQDSSDTEYSSVRRQTTTDTYQVSANSINNETTSLGTVTEDEEDGTNRPMSTTSISPFLVPVSPLSGPLENAESFDISASSSLPPQADPTATIITPSSLTGAAQSSSLKGVRHASFEPDKLAAFIKTRINDTTVNKIWPHVDPKSTGEIKKENLLTSLVLVCGLFQTFLAK</sequence>
<comment type="caution">
    <text evidence="2">The sequence shown here is derived from an EMBL/GenBank/DDBJ whole genome shotgun (WGS) entry which is preliminary data.</text>
</comment>
<reference evidence="2 3" key="1">
    <citation type="journal article" date="2013" name="Curr. Biol.">
        <title>The Genome of the Foraminiferan Reticulomyxa filosa.</title>
        <authorList>
            <person name="Glockner G."/>
            <person name="Hulsmann N."/>
            <person name="Schleicher M."/>
            <person name="Noegel A.A."/>
            <person name="Eichinger L."/>
            <person name="Gallinger C."/>
            <person name="Pawlowski J."/>
            <person name="Sierra R."/>
            <person name="Euteneuer U."/>
            <person name="Pillet L."/>
            <person name="Moustafa A."/>
            <person name="Platzer M."/>
            <person name="Groth M."/>
            <person name="Szafranski K."/>
            <person name="Schliwa M."/>
        </authorList>
    </citation>
    <scope>NUCLEOTIDE SEQUENCE [LARGE SCALE GENOMIC DNA]</scope>
</reference>
<dbReference type="EMBL" id="ASPP01018668">
    <property type="protein sequence ID" value="ETO15961.1"/>
    <property type="molecule type" value="Genomic_DNA"/>
</dbReference>
<organism evidence="2 3">
    <name type="scientific">Reticulomyxa filosa</name>
    <dbReference type="NCBI Taxonomy" id="46433"/>
    <lineage>
        <taxon>Eukaryota</taxon>
        <taxon>Sar</taxon>
        <taxon>Rhizaria</taxon>
        <taxon>Retaria</taxon>
        <taxon>Foraminifera</taxon>
        <taxon>Monothalamids</taxon>
        <taxon>Reticulomyxidae</taxon>
        <taxon>Reticulomyxa</taxon>
    </lineage>
</organism>
<dbReference type="OrthoDB" id="37886at2759"/>